<keyword evidence="3" id="KW-1185">Reference proteome</keyword>
<comment type="caution">
    <text evidence="2">The sequence shown here is derived from an EMBL/GenBank/DDBJ whole genome shotgun (WGS) entry which is preliminary data.</text>
</comment>
<dbReference type="EMBL" id="JADIVZ010000001">
    <property type="protein sequence ID" value="MBF4160151.1"/>
    <property type="molecule type" value="Genomic_DNA"/>
</dbReference>
<feature type="signal peptide" evidence="1">
    <location>
        <begin position="1"/>
        <end position="33"/>
    </location>
</feature>
<gene>
    <name evidence="2" type="ORF">ISG29_00500</name>
</gene>
<reference evidence="2" key="1">
    <citation type="submission" date="2020-11" db="EMBL/GenBank/DDBJ databases">
        <title>Nocardioides sp. CBS4Y-1, whole genome shotgun sequence.</title>
        <authorList>
            <person name="Tuo L."/>
        </authorList>
    </citation>
    <scope>NUCLEOTIDE SEQUENCE</scope>
    <source>
        <strain evidence="2">CBS4Y-1</strain>
    </source>
</reference>
<dbReference type="Gene3D" id="2.60.40.1120">
    <property type="entry name" value="Carboxypeptidase-like, regulatory domain"/>
    <property type="match status" value="1"/>
</dbReference>
<keyword evidence="1" id="KW-0732">Signal</keyword>
<evidence type="ECO:0000256" key="1">
    <source>
        <dbReference type="SAM" id="SignalP"/>
    </source>
</evidence>
<evidence type="ECO:0000313" key="2">
    <source>
        <dbReference type="EMBL" id="MBF4160151.1"/>
    </source>
</evidence>
<dbReference type="RefSeq" id="WP_194501418.1">
    <property type="nucleotide sequence ID" value="NZ_JADIVZ010000001.1"/>
</dbReference>
<proteinExistence type="predicted"/>
<dbReference type="Proteomes" id="UP000656804">
    <property type="component" value="Unassembled WGS sequence"/>
</dbReference>
<dbReference type="InterPro" id="IPR013784">
    <property type="entry name" value="Carb-bd-like_fold"/>
</dbReference>
<organism evidence="2 3">
    <name type="scientific">Nocardioides acrostichi</name>
    <dbReference type="NCBI Taxonomy" id="2784339"/>
    <lineage>
        <taxon>Bacteria</taxon>
        <taxon>Bacillati</taxon>
        <taxon>Actinomycetota</taxon>
        <taxon>Actinomycetes</taxon>
        <taxon>Propionibacteriales</taxon>
        <taxon>Nocardioidaceae</taxon>
        <taxon>Nocardioides</taxon>
    </lineage>
</organism>
<accession>A0A930UTZ7</accession>
<feature type="chain" id="PRO_5036989053" description="Carboxypeptidase regulatory-like domain-containing protein" evidence="1">
    <location>
        <begin position="34"/>
        <end position="429"/>
    </location>
</feature>
<name>A0A930UTZ7_9ACTN</name>
<dbReference type="AlphaFoldDB" id="A0A930UTZ7"/>
<evidence type="ECO:0000313" key="3">
    <source>
        <dbReference type="Proteomes" id="UP000656804"/>
    </source>
</evidence>
<dbReference type="GO" id="GO:0030246">
    <property type="term" value="F:carbohydrate binding"/>
    <property type="evidence" value="ECO:0007669"/>
    <property type="project" value="InterPro"/>
</dbReference>
<evidence type="ECO:0008006" key="4">
    <source>
        <dbReference type="Google" id="ProtNLM"/>
    </source>
</evidence>
<dbReference type="SUPFAM" id="SSF49452">
    <property type="entry name" value="Starch-binding domain-like"/>
    <property type="match status" value="1"/>
</dbReference>
<protein>
    <recommendedName>
        <fullName evidence="4">Carboxypeptidase regulatory-like domain-containing protein</fullName>
    </recommendedName>
</protein>
<sequence>MESLVVARRLLSLLAFSAGSALCLTALTGPSVAADVTGQLRVAITVDGEPSDALLELFAVDPEATPLPEQLWYDTDSAGMRSITLEPGRYWLKASAFEQASQWAGQTPDRASSQVLTVTEGGATDVAVDLADGSTISGTVADRSAARTFVDVWVPDASYPAGRQRVGVGAVVADDGSFEVYDVPTASVLVHTWSADGRESWYGGPDAASAEPVDVSAPQPVDGIVLDGTGLSGAIEGTLTTTRGLPVGHGYVQVLTEVDRGRWRSTTGYQSATADEQGHFRLPLPEGTYRLLVQAHDRVAPEWYADADSVLAARDLVVAPGHNAAVDAALTPRRIQTLRDPVVSGFRRTVRVGDRLNVGNAFLADDTARYTCRWFRDDRLIRRDTERCVYTAQPADRGHRLSAKLRVTHRFFRSIRAETAPTPVVRRRR</sequence>